<protein>
    <recommendedName>
        <fullName evidence="4">NYN domain-containing protein</fullName>
    </recommendedName>
</protein>
<dbReference type="STRING" id="321614.Q0UZP6"/>
<evidence type="ECO:0000256" key="1">
    <source>
        <dbReference type="SAM" id="MobiDB-lite"/>
    </source>
</evidence>
<gene>
    <name evidence="2" type="ORF">SNOG_02768</name>
</gene>
<dbReference type="KEGG" id="pno:SNOG_02768"/>
<proteinExistence type="predicted"/>
<dbReference type="PANTHER" id="PTHR15837:SF5">
    <property type="entry name" value="NYN DOMAIN-CONTAINING PROTEIN"/>
    <property type="match status" value="1"/>
</dbReference>
<evidence type="ECO:0000313" key="2">
    <source>
        <dbReference type="EMBL" id="EAT89499.2"/>
    </source>
</evidence>
<dbReference type="AlphaFoldDB" id="Q0UZP6"/>
<dbReference type="GO" id="GO:0005085">
    <property type="term" value="F:guanyl-nucleotide exchange factor activity"/>
    <property type="evidence" value="ECO:0000318"/>
    <property type="project" value="GO_Central"/>
</dbReference>
<reference evidence="3" key="1">
    <citation type="journal article" date="2007" name="Plant Cell">
        <title>Dothideomycete-plant interactions illuminated by genome sequencing and EST analysis of the wheat pathogen Stagonospora nodorum.</title>
        <authorList>
            <person name="Hane J.K."/>
            <person name="Lowe R.G."/>
            <person name="Solomon P.S."/>
            <person name="Tan K.C."/>
            <person name="Schoch C.L."/>
            <person name="Spatafora J.W."/>
            <person name="Crous P.W."/>
            <person name="Kodira C."/>
            <person name="Birren B.W."/>
            <person name="Galagan J.E."/>
            <person name="Torriani S.F."/>
            <person name="McDonald B.A."/>
            <person name="Oliver R.P."/>
        </authorList>
    </citation>
    <scope>NUCLEOTIDE SEQUENCE [LARGE SCALE GENOMIC DNA]</scope>
    <source>
        <strain evidence="3">SN15 / ATCC MYA-4574 / FGSC 10173</strain>
    </source>
</reference>
<dbReference type="EMBL" id="CH445328">
    <property type="protein sequence ID" value="EAT89499.2"/>
    <property type="molecule type" value="Genomic_DNA"/>
</dbReference>
<dbReference type="Gene3D" id="3.40.50.1010">
    <property type="entry name" value="5'-nuclease"/>
    <property type="match status" value="1"/>
</dbReference>
<feature type="region of interest" description="Disordered" evidence="1">
    <location>
        <begin position="337"/>
        <end position="357"/>
    </location>
</feature>
<dbReference type="GeneID" id="5970222"/>
<dbReference type="GO" id="GO:0031267">
    <property type="term" value="F:small GTPase binding"/>
    <property type="evidence" value="ECO:0000318"/>
    <property type="project" value="GO_Central"/>
</dbReference>
<feature type="compositionally biased region" description="Polar residues" evidence="1">
    <location>
        <begin position="338"/>
        <end position="348"/>
    </location>
</feature>
<evidence type="ECO:0000313" key="3">
    <source>
        <dbReference type="Proteomes" id="UP000001055"/>
    </source>
</evidence>
<organism evidence="2 3">
    <name type="scientific">Phaeosphaeria nodorum (strain SN15 / ATCC MYA-4574 / FGSC 10173)</name>
    <name type="common">Glume blotch fungus</name>
    <name type="synonym">Parastagonospora nodorum</name>
    <dbReference type="NCBI Taxonomy" id="321614"/>
    <lineage>
        <taxon>Eukaryota</taxon>
        <taxon>Fungi</taxon>
        <taxon>Dikarya</taxon>
        <taxon>Ascomycota</taxon>
        <taxon>Pezizomycotina</taxon>
        <taxon>Dothideomycetes</taxon>
        <taxon>Pleosporomycetidae</taxon>
        <taxon>Pleosporales</taxon>
        <taxon>Pleosporineae</taxon>
        <taxon>Phaeosphaeriaceae</taxon>
        <taxon>Parastagonospora</taxon>
    </lineage>
</organism>
<dbReference type="Proteomes" id="UP000001055">
    <property type="component" value="Unassembled WGS sequence"/>
</dbReference>
<name>Q0UZP6_PHANO</name>
<accession>Q0UZP6</accession>
<dbReference type="RefSeq" id="XP_001793365.1">
    <property type="nucleotide sequence ID" value="XM_001793313.1"/>
</dbReference>
<sequence length="459" mass="50748">MPSQPLDSAWNFSSVFELIGSDSTHDVISPTLRPSEPRSPAAALQDGGVGLGNFWKLYESLGMQTNVATPLPPLDESELSTSDDALLPSPIINAFQAPSSQAGPKEKEPTIVSTIIPQTPGTTKKQRRKARRAAEKASEENIDDIQKSLVALADSSTKDADVVNTSPTKPSRAMSNVGAKIRPASPAPEVSQVDRHFHLFEKLLARFPEERKWLVSPKQMVNENTTAEGIHVFVDASNIMIGFKDMLRVKGVQSFDMSFDSLALLMERRRPVGKRCFVGSHREANPLPQVTRLIETSKAVGYECSVQEQVYIAREESSKKKFFNDVNRFGWQKAIQKRSGSGSDSETGTAVAPKTPSAPKWVEQGVDELLHLKMCQSMLDTETPSTMVLATGDGAEAEMSDGFLAHVERALRLGWKVELITWRQQTNGGYKRKAFRQKWGEQFSITELDDFLEDLIDTP</sequence>
<dbReference type="HOGENOM" id="CLU_023133_0_0_1"/>
<dbReference type="InParanoid" id="Q0UZP6"/>
<dbReference type="CDD" id="cd18724">
    <property type="entry name" value="PIN_LabA-like"/>
    <property type="match status" value="1"/>
</dbReference>
<dbReference type="PANTHER" id="PTHR15837">
    <property type="entry name" value="RAN GUANINE NUCLEOTIDE RELEASE FACTOR"/>
    <property type="match status" value="1"/>
</dbReference>
<dbReference type="eggNOG" id="ENOG502S3QT">
    <property type="taxonomic scope" value="Eukaryota"/>
</dbReference>
<evidence type="ECO:0008006" key="4">
    <source>
        <dbReference type="Google" id="ProtNLM"/>
    </source>
</evidence>
<feature type="region of interest" description="Disordered" evidence="1">
    <location>
        <begin position="117"/>
        <end position="141"/>
    </location>
</feature>
<dbReference type="GO" id="GO:0005634">
    <property type="term" value="C:nucleus"/>
    <property type="evidence" value="ECO:0000318"/>
    <property type="project" value="GO_Central"/>
</dbReference>
<dbReference type="VEuPathDB" id="FungiDB:JI435_027680"/>
<dbReference type="InterPro" id="IPR007681">
    <property type="entry name" value="Mog1"/>
</dbReference>